<dbReference type="PATRIC" id="fig|329854.7.peg.2462"/>
<dbReference type="GO" id="GO:0009279">
    <property type="term" value="C:cell outer membrane"/>
    <property type="evidence" value="ECO:0007669"/>
    <property type="project" value="UniProtKB-SubCell"/>
</dbReference>
<dbReference type="RefSeq" id="WP_007212534.1">
    <property type="nucleotide sequence ID" value="NZ_KQ968695.1"/>
</dbReference>
<dbReference type="InterPro" id="IPR033985">
    <property type="entry name" value="SusD-like_N"/>
</dbReference>
<gene>
    <name evidence="9" type="ORF">HMPREF2531_02416</name>
</gene>
<feature type="domain" description="SusD-like N-terminal" evidence="8">
    <location>
        <begin position="21"/>
        <end position="167"/>
    </location>
</feature>
<dbReference type="EMBL" id="LTDF01000084">
    <property type="protein sequence ID" value="KXT50312.1"/>
    <property type="molecule type" value="Genomic_DNA"/>
</dbReference>
<protein>
    <submittedName>
        <fullName evidence="9">SusD family protein</fullName>
    </submittedName>
</protein>
<dbReference type="Pfam" id="PF07980">
    <property type="entry name" value="SusD_RagB"/>
    <property type="match status" value="1"/>
</dbReference>
<accession>A0A139LFU0</accession>
<dbReference type="InterPro" id="IPR011990">
    <property type="entry name" value="TPR-like_helical_dom_sf"/>
</dbReference>
<sequence>MKYKYILMTGLLVMGLSSCNDFLEVEAPSKYDNEYVFNDKTEINRALNGVYAQLLSGDMYGSAYLSTFCLNSDVDMAVYTSDVATTNSYRRFDCTPMGGDIEKIWNAAYKGVEYANNFIYQLENSELYGSGDEELYQMMGEAKVIRAMFYHDLVVMFGDIPFSLAPVSGTDDSSTLLLPVTDRDEVHEALIEDLKSIAPKMKFANELSEGIERVSKEFCWSMISRMALTRGGYSLRPDMANAKSYGKMERPTDYKDYYEIVRQYCDSVISSGKHILNLSYRQVFIDECNYKVNNSDDPIFEIPFGKNSTGSIGYIQGPSSDLYEGNTSGTNLWGECKGNARLNALYRFLFDEDDLRRDYVNGMWYYQYDGKPVLRNDRTVHNNKWSKLWSTTSLGTNSQGNTGINYPYMRYADVLLMYAEAVNEIENGVTGINGAKAIEALRQVRSRAFTDAGKVESYLNKVSADKNTFLKAVLDERKFEFAGENMRWKDLVRNNMYAEEVYYSFMRYYGVATNAESTMDMADIALHDGKDAEFWENIPYSIFYKDDKGGVTNPNDINLYPNTGMNVLEFYKNTLYDKKDNPNNTGEEGWTKGDLFGWWNGEEGMPEDRMLYSFYGYVRGDARGNIYVIRDGVTETPSVKNLPPVRYIIPFPNSAIQRSAGIYKNYYGY</sequence>
<dbReference type="AlphaFoldDB" id="A0A139LFU0"/>
<feature type="signal peptide" evidence="6">
    <location>
        <begin position="1"/>
        <end position="19"/>
    </location>
</feature>
<name>A0A139LFU0_9BACE</name>
<comment type="caution">
    <text evidence="9">The sequence shown here is derived from an EMBL/GenBank/DDBJ whole genome shotgun (WGS) entry which is preliminary data.</text>
</comment>
<evidence type="ECO:0000259" key="7">
    <source>
        <dbReference type="Pfam" id="PF07980"/>
    </source>
</evidence>
<organism evidence="9">
    <name type="scientific">Bacteroides intestinalis</name>
    <dbReference type="NCBI Taxonomy" id="329854"/>
    <lineage>
        <taxon>Bacteria</taxon>
        <taxon>Pseudomonadati</taxon>
        <taxon>Bacteroidota</taxon>
        <taxon>Bacteroidia</taxon>
        <taxon>Bacteroidales</taxon>
        <taxon>Bacteroidaceae</taxon>
        <taxon>Bacteroides</taxon>
    </lineage>
</organism>
<feature type="chain" id="PRO_5007487280" evidence="6">
    <location>
        <begin position="20"/>
        <end position="669"/>
    </location>
</feature>
<dbReference type="SUPFAM" id="SSF48452">
    <property type="entry name" value="TPR-like"/>
    <property type="match status" value="1"/>
</dbReference>
<dbReference type="PROSITE" id="PS51257">
    <property type="entry name" value="PROKAR_LIPOPROTEIN"/>
    <property type="match status" value="1"/>
</dbReference>
<evidence type="ECO:0000256" key="6">
    <source>
        <dbReference type="SAM" id="SignalP"/>
    </source>
</evidence>
<evidence type="ECO:0000256" key="5">
    <source>
        <dbReference type="ARBA" id="ARBA00023237"/>
    </source>
</evidence>
<evidence type="ECO:0000256" key="2">
    <source>
        <dbReference type="ARBA" id="ARBA00006275"/>
    </source>
</evidence>
<dbReference type="Proteomes" id="UP000070319">
    <property type="component" value="Unassembled WGS sequence"/>
</dbReference>
<evidence type="ECO:0000256" key="1">
    <source>
        <dbReference type="ARBA" id="ARBA00004442"/>
    </source>
</evidence>
<evidence type="ECO:0000256" key="4">
    <source>
        <dbReference type="ARBA" id="ARBA00023136"/>
    </source>
</evidence>
<evidence type="ECO:0000259" key="8">
    <source>
        <dbReference type="Pfam" id="PF14322"/>
    </source>
</evidence>
<dbReference type="InterPro" id="IPR012944">
    <property type="entry name" value="SusD_RagB_dom"/>
</dbReference>
<evidence type="ECO:0000256" key="3">
    <source>
        <dbReference type="ARBA" id="ARBA00022729"/>
    </source>
</evidence>
<feature type="domain" description="RagB/SusD" evidence="7">
    <location>
        <begin position="359"/>
        <end position="669"/>
    </location>
</feature>
<evidence type="ECO:0000313" key="9">
    <source>
        <dbReference type="EMBL" id="KXT50312.1"/>
    </source>
</evidence>
<keyword evidence="4" id="KW-0472">Membrane</keyword>
<comment type="subcellular location">
    <subcellularLocation>
        <location evidence="1">Cell outer membrane</location>
    </subcellularLocation>
</comment>
<dbReference type="Gene3D" id="1.25.40.390">
    <property type="match status" value="1"/>
</dbReference>
<reference evidence="9 10" key="1">
    <citation type="submission" date="2016-02" db="EMBL/GenBank/DDBJ databases">
        <authorList>
            <person name="Wen L."/>
            <person name="He K."/>
            <person name="Yang H."/>
        </authorList>
    </citation>
    <scope>NUCLEOTIDE SEQUENCE [LARGE SCALE GENOMIC DNA]</scope>
    <source>
        <strain evidence="9 10">KLE1704</strain>
    </source>
</reference>
<comment type="similarity">
    <text evidence="2">Belongs to the SusD family.</text>
</comment>
<proteinExistence type="inferred from homology"/>
<keyword evidence="3 6" id="KW-0732">Signal</keyword>
<evidence type="ECO:0000313" key="10">
    <source>
        <dbReference type="Proteomes" id="UP000070319"/>
    </source>
</evidence>
<keyword evidence="5" id="KW-0998">Cell outer membrane</keyword>
<dbReference type="Pfam" id="PF14322">
    <property type="entry name" value="SusD-like_3"/>
    <property type="match status" value="1"/>
</dbReference>